<dbReference type="GO" id="GO:0015267">
    <property type="term" value="F:channel activity"/>
    <property type="evidence" value="ECO:0007669"/>
    <property type="project" value="TreeGrafter"/>
</dbReference>
<keyword evidence="9" id="KW-1185">Reference proteome</keyword>
<sequence>MSHIIRSFNTILHRRPLLTQMVISGTVSGAGDMFAQYITGQKEWDKLRTARFVTLAAVFIAPPLNIWFRLLEKIQHKNRHILVAKRMLPDQLVFSPVFNAFILTNLRVLEGFSIDESISKMKNDWYDVYTNSLALWPAVQLCNFYFVPLHYRVIVIQVVAFFWNSYLSFKTQKH</sequence>
<protein>
    <recommendedName>
        <fullName evidence="6">Mitochondrial inner membrane protein Mpv17</fullName>
    </recommendedName>
</protein>
<evidence type="ECO:0000313" key="8">
    <source>
        <dbReference type="EMBL" id="CAI5441200.1"/>
    </source>
</evidence>
<name>A0A9P1I9X6_9PELO</name>
<proteinExistence type="inferred from homology"/>
<comment type="subcellular location">
    <subcellularLocation>
        <location evidence="1">Membrane</location>
        <topology evidence="1">Multi-pass membrane protein</topology>
    </subcellularLocation>
</comment>
<dbReference type="EMBL" id="CANHGI010000002">
    <property type="protein sequence ID" value="CAI5441200.1"/>
    <property type="molecule type" value="Genomic_DNA"/>
</dbReference>
<feature type="transmembrane region" description="Helical" evidence="7">
    <location>
        <begin position="50"/>
        <end position="71"/>
    </location>
</feature>
<dbReference type="Pfam" id="PF04117">
    <property type="entry name" value="Mpv17_PMP22"/>
    <property type="match status" value="1"/>
</dbReference>
<accession>A0A9P1I9X6</accession>
<keyword evidence="3 7" id="KW-0812">Transmembrane</keyword>
<evidence type="ECO:0000313" key="9">
    <source>
        <dbReference type="Proteomes" id="UP001152747"/>
    </source>
</evidence>
<dbReference type="PANTHER" id="PTHR11266:SF17">
    <property type="entry name" value="PROTEIN MPV17"/>
    <property type="match status" value="1"/>
</dbReference>
<organism evidence="8 9">
    <name type="scientific">Caenorhabditis angaria</name>
    <dbReference type="NCBI Taxonomy" id="860376"/>
    <lineage>
        <taxon>Eukaryota</taxon>
        <taxon>Metazoa</taxon>
        <taxon>Ecdysozoa</taxon>
        <taxon>Nematoda</taxon>
        <taxon>Chromadorea</taxon>
        <taxon>Rhabditida</taxon>
        <taxon>Rhabditina</taxon>
        <taxon>Rhabditomorpha</taxon>
        <taxon>Rhabditoidea</taxon>
        <taxon>Rhabditidae</taxon>
        <taxon>Peloderinae</taxon>
        <taxon>Caenorhabditis</taxon>
    </lineage>
</organism>
<evidence type="ECO:0000256" key="6">
    <source>
        <dbReference type="ARBA" id="ARBA00049743"/>
    </source>
</evidence>
<evidence type="ECO:0000256" key="5">
    <source>
        <dbReference type="ARBA" id="ARBA00023136"/>
    </source>
</evidence>
<comment type="caution">
    <text evidence="8">The sequence shown here is derived from an EMBL/GenBank/DDBJ whole genome shotgun (WGS) entry which is preliminary data.</text>
</comment>
<dbReference type="GO" id="GO:0005739">
    <property type="term" value="C:mitochondrion"/>
    <property type="evidence" value="ECO:0007669"/>
    <property type="project" value="TreeGrafter"/>
</dbReference>
<dbReference type="GO" id="GO:0016020">
    <property type="term" value="C:membrane"/>
    <property type="evidence" value="ECO:0007669"/>
    <property type="project" value="UniProtKB-SubCell"/>
</dbReference>
<evidence type="ECO:0000256" key="1">
    <source>
        <dbReference type="ARBA" id="ARBA00004141"/>
    </source>
</evidence>
<dbReference type="PANTHER" id="PTHR11266">
    <property type="entry name" value="PEROXISOMAL MEMBRANE PROTEIN 2, PXMP2 MPV17"/>
    <property type="match status" value="1"/>
</dbReference>
<dbReference type="Proteomes" id="UP001152747">
    <property type="component" value="Unassembled WGS sequence"/>
</dbReference>
<dbReference type="InterPro" id="IPR007248">
    <property type="entry name" value="Mpv17_PMP22"/>
</dbReference>
<dbReference type="OrthoDB" id="430207at2759"/>
<dbReference type="AlphaFoldDB" id="A0A9P1I9X6"/>
<keyword evidence="5 7" id="KW-0472">Membrane</keyword>
<evidence type="ECO:0000256" key="4">
    <source>
        <dbReference type="ARBA" id="ARBA00022989"/>
    </source>
</evidence>
<feature type="transmembrane region" description="Helical" evidence="7">
    <location>
        <begin position="21"/>
        <end position="38"/>
    </location>
</feature>
<evidence type="ECO:0000256" key="7">
    <source>
        <dbReference type="RuleBase" id="RU363053"/>
    </source>
</evidence>
<evidence type="ECO:0000256" key="3">
    <source>
        <dbReference type="ARBA" id="ARBA00022692"/>
    </source>
</evidence>
<feature type="transmembrane region" description="Helical" evidence="7">
    <location>
        <begin position="92"/>
        <end position="109"/>
    </location>
</feature>
<dbReference type="GO" id="GO:1901858">
    <property type="term" value="P:regulation of mitochondrial DNA metabolic process"/>
    <property type="evidence" value="ECO:0007669"/>
    <property type="project" value="TreeGrafter"/>
</dbReference>
<evidence type="ECO:0000256" key="2">
    <source>
        <dbReference type="ARBA" id="ARBA00006824"/>
    </source>
</evidence>
<reference evidence="8" key="1">
    <citation type="submission" date="2022-11" db="EMBL/GenBank/DDBJ databases">
        <authorList>
            <person name="Kikuchi T."/>
        </authorList>
    </citation>
    <scope>NUCLEOTIDE SEQUENCE</scope>
    <source>
        <strain evidence="8">PS1010</strain>
    </source>
</reference>
<comment type="similarity">
    <text evidence="2 7">Belongs to the peroxisomal membrane protein PXMP2/4 family.</text>
</comment>
<gene>
    <name evidence="8" type="ORF">CAMP_LOCUS3837</name>
</gene>
<keyword evidence="4 7" id="KW-1133">Transmembrane helix</keyword>